<evidence type="ECO:0000256" key="3">
    <source>
        <dbReference type="PROSITE-ProRule" id="PRU00221"/>
    </source>
</evidence>
<dbReference type="Proteomes" id="UP000596742">
    <property type="component" value="Unassembled WGS sequence"/>
</dbReference>
<dbReference type="Pfam" id="PF00400">
    <property type="entry name" value="WD40"/>
    <property type="match status" value="4"/>
</dbReference>
<dbReference type="Gene3D" id="2.130.10.10">
    <property type="entry name" value="YVTN repeat-like/Quinoprotein amine dehydrogenase"/>
    <property type="match status" value="2"/>
</dbReference>
<dbReference type="GO" id="GO:0005634">
    <property type="term" value="C:nucleus"/>
    <property type="evidence" value="ECO:0007669"/>
    <property type="project" value="TreeGrafter"/>
</dbReference>
<dbReference type="PROSITE" id="PS50181">
    <property type="entry name" value="FBOX"/>
    <property type="match status" value="1"/>
</dbReference>
<dbReference type="GO" id="GO:0043130">
    <property type="term" value="F:ubiquitin binding"/>
    <property type="evidence" value="ECO:0007669"/>
    <property type="project" value="TreeGrafter"/>
</dbReference>
<organism evidence="6 7">
    <name type="scientific">Mytilus galloprovincialis</name>
    <name type="common">Mediterranean mussel</name>
    <dbReference type="NCBI Taxonomy" id="29158"/>
    <lineage>
        <taxon>Eukaryota</taxon>
        <taxon>Metazoa</taxon>
        <taxon>Spiralia</taxon>
        <taxon>Lophotrochozoa</taxon>
        <taxon>Mollusca</taxon>
        <taxon>Bivalvia</taxon>
        <taxon>Autobranchia</taxon>
        <taxon>Pteriomorphia</taxon>
        <taxon>Mytilida</taxon>
        <taxon>Mytiloidea</taxon>
        <taxon>Mytilidae</taxon>
        <taxon>Mytilinae</taxon>
        <taxon>Mytilus</taxon>
    </lineage>
</organism>
<evidence type="ECO:0000259" key="5">
    <source>
        <dbReference type="PROSITE" id="PS50181"/>
    </source>
</evidence>
<comment type="caution">
    <text evidence="6">The sequence shown here is derived from an EMBL/GenBank/DDBJ whole genome shotgun (WGS) entry which is preliminary data.</text>
</comment>
<feature type="compositionally biased region" description="Polar residues" evidence="4">
    <location>
        <begin position="252"/>
        <end position="271"/>
    </location>
</feature>
<evidence type="ECO:0000256" key="1">
    <source>
        <dbReference type="ARBA" id="ARBA00022574"/>
    </source>
</evidence>
<dbReference type="GO" id="GO:0005737">
    <property type="term" value="C:cytoplasm"/>
    <property type="evidence" value="ECO:0007669"/>
    <property type="project" value="TreeGrafter"/>
</dbReference>
<dbReference type="AlphaFoldDB" id="A0A8B6ENP0"/>
<dbReference type="PROSITE" id="PS50082">
    <property type="entry name" value="WD_REPEATS_2"/>
    <property type="match status" value="3"/>
</dbReference>
<dbReference type="InterPro" id="IPR001680">
    <property type="entry name" value="WD40_rpt"/>
</dbReference>
<dbReference type="EMBL" id="UYJE01005357">
    <property type="protein sequence ID" value="VDI36759.1"/>
    <property type="molecule type" value="Genomic_DNA"/>
</dbReference>
<feature type="domain" description="F-box" evidence="5">
    <location>
        <begin position="333"/>
        <end position="379"/>
    </location>
</feature>
<evidence type="ECO:0000256" key="2">
    <source>
        <dbReference type="ARBA" id="ARBA00022737"/>
    </source>
</evidence>
<accession>A0A8B6ENP0</accession>
<dbReference type="InterPro" id="IPR020472">
    <property type="entry name" value="WD40_PAC1"/>
</dbReference>
<keyword evidence="2" id="KW-0677">Repeat</keyword>
<dbReference type="Pfam" id="PF12937">
    <property type="entry name" value="F-box-like"/>
    <property type="match status" value="1"/>
</dbReference>
<dbReference type="CDD" id="cd00200">
    <property type="entry name" value="WD40"/>
    <property type="match status" value="1"/>
</dbReference>
<feature type="repeat" description="WD" evidence="3">
    <location>
        <begin position="438"/>
        <end position="464"/>
    </location>
</feature>
<dbReference type="OrthoDB" id="5580488at2759"/>
<feature type="repeat" description="WD" evidence="3">
    <location>
        <begin position="546"/>
        <end position="587"/>
    </location>
</feature>
<feature type="repeat" description="WD" evidence="3">
    <location>
        <begin position="465"/>
        <end position="505"/>
    </location>
</feature>
<name>A0A8B6ENP0_MYTGA</name>
<keyword evidence="1 3" id="KW-0853">WD repeat</keyword>
<keyword evidence="7" id="KW-1185">Reference proteome</keyword>
<gene>
    <name evidence="6" type="ORF">MGAL_10B051752</name>
</gene>
<dbReference type="PROSITE" id="PS00678">
    <property type="entry name" value="WD_REPEATS_1"/>
    <property type="match status" value="4"/>
</dbReference>
<dbReference type="InterPro" id="IPR001810">
    <property type="entry name" value="F-box_dom"/>
</dbReference>
<dbReference type="InterPro" id="IPR015943">
    <property type="entry name" value="WD40/YVTN_repeat-like_dom_sf"/>
</dbReference>
<dbReference type="InterPro" id="IPR036322">
    <property type="entry name" value="WD40_repeat_dom_sf"/>
</dbReference>
<dbReference type="PANTHER" id="PTHR19849">
    <property type="entry name" value="PHOSPHOLIPASE A-2-ACTIVATING PROTEIN"/>
    <property type="match status" value="1"/>
</dbReference>
<dbReference type="SMART" id="SM00320">
    <property type="entry name" value="WD40"/>
    <property type="match status" value="6"/>
</dbReference>
<evidence type="ECO:0000256" key="4">
    <source>
        <dbReference type="SAM" id="MobiDB-lite"/>
    </source>
</evidence>
<proteinExistence type="predicted"/>
<protein>
    <submittedName>
        <fullName evidence="6">F-box and WD-40 domain protein 7</fullName>
    </submittedName>
</protein>
<dbReference type="GO" id="GO:0010992">
    <property type="term" value="P:ubiquitin recycling"/>
    <property type="evidence" value="ECO:0007669"/>
    <property type="project" value="TreeGrafter"/>
</dbReference>
<reference evidence="6" key="1">
    <citation type="submission" date="2018-11" db="EMBL/GenBank/DDBJ databases">
        <authorList>
            <person name="Alioto T."/>
            <person name="Alioto T."/>
        </authorList>
    </citation>
    <scope>NUCLEOTIDE SEQUENCE</scope>
</reference>
<dbReference type="SMART" id="SM00256">
    <property type="entry name" value="FBOX"/>
    <property type="match status" value="1"/>
</dbReference>
<feature type="region of interest" description="Disordered" evidence="4">
    <location>
        <begin position="252"/>
        <end position="276"/>
    </location>
</feature>
<dbReference type="PANTHER" id="PTHR19849:SF1">
    <property type="entry name" value="F-BOX_WD REPEAT-CONTAINING PROTEIN 7"/>
    <property type="match status" value="1"/>
</dbReference>
<dbReference type="PROSITE" id="PS50294">
    <property type="entry name" value="WD_REPEATS_REGION"/>
    <property type="match status" value="2"/>
</dbReference>
<dbReference type="SUPFAM" id="SSF50978">
    <property type="entry name" value="WD40 repeat-like"/>
    <property type="match status" value="1"/>
</dbReference>
<evidence type="ECO:0000313" key="6">
    <source>
        <dbReference type="EMBL" id="VDI36759.1"/>
    </source>
</evidence>
<dbReference type="PRINTS" id="PR00320">
    <property type="entry name" value="GPROTEINBRPT"/>
</dbReference>
<dbReference type="Gene3D" id="1.20.1280.50">
    <property type="match status" value="1"/>
</dbReference>
<dbReference type="GO" id="GO:0043161">
    <property type="term" value="P:proteasome-mediated ubiquitin-dependent protein catabolic process"/>
    <property type="evidence" value="ECO:0007669"/>
    <property type="project" value="TreeGrafter"/>
</dbReference>
<evidence type="ECO:0000313" key="7">
    <source>
        <dbReference type="Proteomes" id="UP000596742"/>
    </source>
</evidence>
<dbReference type="InterPro" id="IPR019775">
    <property type="entry name" value="WD40_repeat_CS"/>
</dbReference>
<dbReference type="SUPFAM" id="SSF81383">
    <property type="entry name" value="F-box domain"/>
    <property type="match status" value="1"/>
</dbReference>
<sequence>MQTMERAPVSLSILRKDGDVKRGDKISTFTSYLPNWRGHGGRHPTHSSVEFDRQLDKISLWIEEWNHEQRCQLIEALLRRSNHQQFQFLYTVMQPHQHRDFMYTAQKQFPETEFTPVSTHTTREVKRRVQLHREDNYYRVKSAYFHMDDEVKEQNKVIRRVRLPEILQDNHIIIHKNDTSISFGTKSIASLPKLCSVPKKRSNKSIRKYKLLQASKEELYNGPANDRFVDMPIKRHIQDERLTQSVPVFSTSSRADKSAMSSTKPGSTAKFTESKPDSDQIFDLSTNASTVVHWYTDLWTDVKRNEFLHKLILKLDPRQHYFISSFMLVRRHRDFLTLLPEKIVLCILNILDPKELCKCAEVSKSWYSLAHNNKLWKWKCDAVNIKVTIPTDPVWKKVYRDNVILERNWHHGTYRTVDMKGNSAPWEEAVGVEAVIFDRNILVSGSQDKTVKIWDIKTGRCAHTFEGHQGGVWCLSFFTPNLILSGSHDGTIKIWNVKERKMARSILAHDGPIWAMVRHGKILVSVSQDKTAKVWDISRCLLLKTLTGHNKPIFAVDMNEDGTLVITGSADRTVKIWDVETGEVKKTIWVSSTTSVMAVSYHKGFIAAGYDNVVCLHRETGKLIKTFNEHEKRVESVQLKIEDPEKITGAIISSGQGGLVKIWNTKMPQSIQTYKLSKEGGSVKSIKFDELRIVGGLKDRIRILDFQAPNSD</sequence>
<dbReference type="InterPro" id="IPR036047">
    <property type="entry name" value="F-box-like_dom_sf"/>
</dbReference>